<evidence type="ECO:0000256" key="2">
    <source>
        <dbReference type="ARBA" id="ARBA00022475"/>
    </source>
</evidence>
<comment type="similarity">
    <text evidence="7">Belongs to the ABC transporter superfamily. Spermidine/putrescine importer (TC 3.A.1.11.1) family.</text>
</comment>
<reference evidence="9 10" key="2">
    <citation type="journal article" date="2017" name="Genome Announc.">
        <title>Draft genome sequence of Aquitalea magnusonii strain H3, a plant growth-promoting bacterium of duckweed Lemna minor.</title>
        <authorList>
            <person name="Ishizawa H."/>
            <person name="Kuroda M."/>
            <person name="Ike M."/>
        </authorList>
    </citation>
    <scope>NUCLEOTIDE SEQUENCE [LARGE SCALE GENOMIC DNA]</scope>
    <source>
        <strain evidence="9 10">H3</strain>
    </source>
</reference>
<feature type="domain" description="ABC transporter" evidence="8">
    <location>
        <begin position="8"/>
        <end position="242"/>
    </location>
</feature>
<evidence type="ECO:0000256" key="6">
    <source>
        <dbReference type="ARBA" id="ARBA00023136"/>
    </source>
</evidence>
<reference evidence="10" key="3">
    <citation type="journal article" date="2017" name="Plant Physiol. Biochem.">
        <title>Differential oxidative and antioxidative response of duckweed Lemna minor toward plant growth promoting/inhibiting bacteria.</title>
        <authorList>
            <person name="Ishizawa H."/>
            <person name="Kuroda M."/>
            <person name="Morikawa M."/>
            <person name="Ike M."/>
        </authorList>
    </citation>
    <scope>NUCLEOTIDE SEQUENCE [LARGE SCALE GENOMIC DNA]</scope>
    <source>
        <strain evidence="10">H3</strain>
    </source>
</reference>
<evidence type="ECO:0000313" key="9">
    <source>
        <dbReference type="EMBL" id="BBF87461.1"/>
    </source>
</evidence>
<dbReference type="InterPro" id="IPR050093">
    <property type="entry name" value="ABC_SmlMolc_Importer"/>
</dbReference>
<keyword evidence="2 7" id="KW-1003">Cell membrane</keyword>
<dbReference type="RefSeq" id="WP_089082371.1">
    <property type="nucleotide sequence ID" value="NZ_AP018823.1"/>
</dbReference>
<dbReference type="Pfam" id="PF08402">
    <property type="entry name" value="TOBE_2"/>
    <property type="match status" value="1"/>
</dbReference>
<dbReference type="EMBL" id="AP018823">
    <property type="protein sequence ID" value="BBF87461.1"/>
    <property type="molecule type" value="Genomic_DNA"/>
</dbReference>
<dbReference type="Proteomes" id="UP000198290">
    <property type="component" value="Chromosome"/>
</dbReference>
<dbReference type="EC" id="7.6.2.11" evidence="7"/>
<dbReference type="GO" id="GO:0005524">
    <property type="term" value="F:ATP binding"/>
    <property type="evidence" value="ECO:0007669"/>
    <property type="project" value="UniProtKB-KW"/>
</dbReference>
<evidence type="ECO:0000256" key="5">
    <source>
        <dbReference type="ARBA" id="ARBA00022967"/>
    </source>
</evidence>
<keyword evidence="6 7" id="KW-0472">Membrane</keyword>
<comment type="function">
    <text evidence="7">Part of the ABC transporter complex PotABCD involved in spermidine/putrescine import. Responsible for energy coupling to the transport system.</text>
</comment>
<gene>
    <name evidence="7" type="primary">potA</name>
    <name evidence="9" type="ORF">DLM_3882</name>
</gene>
<dbReference type="PROSITE" id="PS50893">
    <property type="entry name" value="ABC_TRANSPORTER_2"/>
    <property type="match status" value="1"/>
</dbReference>
<evidence type="ECO:0000256" key="1">
    <source>
        <dbReference type="ARBA" id="ARBA00022448"/>
    </source>
</evidence>
<dbReference type="InterPro" id="IPR005893">
    <property type="entry name" value="PotA-like"/>
</dbReference>
<dbReference type="KEGG" id="amah:DLM_3882"/>
<dbReference type="GO" id="GO:0016887">
    <property type="term" value="F:ATP hydrolysis activity"/>
    <property type="evidence" value="ECO:0007669"/>
    <property type="project" value="InterPro"/>
</dbReference>
<dbReference type="InterPro" id="IPR017871">
    <property type="entry name" value="ABC_transporter-like_CS"/>
</dbReference>
<dbReference type="InterPro" id="IPR003593">
    <property type="entry name" value="AAA+_ATPase"/>
</dbReference>
<name>A0A3G9GNT8_9NEIS</name>
<evidence type="ECO:0000256" key="3">
    <source>
        <dbReference type="ARBA" id="ARBA00022741"/>
    </source>
</evidence>
<dbReference type="FunFam" id="3.40.50.300:FF:000133">
    <property type="entry name" value="Spermidine/putrescine import ATP-binding protein PotA"/>
    <property type="match status" value="1"/>
</dbReference>
<dbReference type="SUPFAM" id="SSF52540">
    <property type="entry name" value="P-loop containing nucleoside triphosphate hydrolases"/>
    <property type="match status" value="1"/>
</dbReference>
<dbReference type="InterPro" id="IPR017879">
    <property type="entry name" value="PotA_ATP-bd"/>
</dbReference>
<comment type="subunit">
    <text evidence="7">The complex is composed of two ATP-binding proteins (PotA), two transmembrane proteins (PotB and PotC) and a solute-binding protein (PotD).</text>
</comment>
<comment type="catalytic activity">
    <reaction evidence="7">
        <text>ATP + H2O + polyamine-[polyamine-binding protein]Side 1 = ADP + phosphate + polyamineSide 2 + [polyamine-binding protein]Side 1.</text>
        <dbReference type="EC" id="7.6.2.11"/>
    </reaction>
</comment>
<dbReference type="PROSITE" id="PS00211">
    <property type="entry name" value="ABC_TRANSPORTER_1"/>
    <property type="match status" value="1"/>
</dbReference>
<dbReference type="GO" id="GO:0043190">
    <property type="term" value="C:ATP-binding cassette (ABC) transporter complex"/>
    <property type="evidence" value="ECO:0007669"/>
    <property type="project" value="InterPro"/>
</dbReference>
<dbReference type="OrthoDB" id="5298774at2"/>
<dbReference type="PANTHER" id="PTHR42781">
    <property type="entry name" value="SPERMIDINE/PUTRESCINE IMPORT ATP-BINDING PROTEIN POTA"/>
    <property type="match status" value="1"/>
</dbReference>
<reference evidence="10" key="1">
    <citation type="journal article" date="2017" name="Biotechnol. Biofuels">
        <title>Evaluation of environmental bacterial communities as a factor affecting the growth of duckweed Lemna minor.</title>
        <authorList>
            <person name="Ishizawa H."/>
            <person name="Kuroda M."/>
            <person name="Morikawa M."/>
            <person name="Ike M."/>
        </authorList>
    </citation>
    <scope>NUCLEOTIDE SEQUENCE [LARGE SCALE GENOMIC DNA]</scope>
    <source>
        <strain evidence="10">H3</strain>
    </source>
</reference>
<dbReference type="InterPro" id="IPR008995">
    <property type="entry name" value="Mo/tungstate-bd_C_term_dom"/>
</dbReference>
<dbReference type="AlphaFoldDB" id="A0A3G9GNT8"/>
<evidence type="ECO:0000256" key="4">
    <source>
        <dbReference type="ARBA" id="ARBA00022840"/>
    </source>
</evidence>
<dbReference type="Gene3D" id="3.40.50.300">
    <property type="entry name" value="P-loop containing nucleotide triphosphate hydrolases"/>
    <property type="match status" value="1"/>
</dbReference>
<evidence type="ECO:0000256" key="7">
    <source>
        <dbReference type="RuleBase" id="RU364083"/>
    </source>
</evidence>
<dbReference type="SMART" id="SM00382">
    <property type="entry name" value="AAA"/>
    <property type="match status" value="1"/>
</dbReference>
<keyword evidence="4 7" id="KW-0067">ATP-binding</keyword>
<dbReference type="InterPro" id="IPR027417">
    <property type="entry name" value="P-loop_NTPase"/>
</dbReference>
<dbReference type="GO" id="GO:0015594">
    <property type="term" value="F:ABC-type putrescine transporter activity"/>
    <property type="evidence" value="ECO:0007669"/>
    <property type="project" value="InterPro"/>
</dbReference>
<proteinExistence type="inferred from homology"/>
<keyword evidence="1 7" id="KW-0813">Transport</keyword>
<dbReference type="Gene3D" id="2.40.50.100">
    <property type="match status" value="1"/>
</dbReference>
<evidence type="ECO:0000259" key="8">
    <source>
        <dbReference type="PROSITE" id="PS50893"/>
    </source>
</evidence>
<keyword evidence="3 7" id="KW-0547">Nucleotide-binding</keyword>
<dbReference type="InterPro" id="IPR013611">
    <property type="entry name" value="Transp-assoc_OB_typ2"/>
</dbReference>
<dbReference type="NCBIfam" id="TIGR01187">
    <property type="entry name" value="potA"/>
    <property type="match status" value="1"/>
</dbReference>
<dbReference type="CDD" id="cd03300">
    <property type="entry name" value="ABC_PotA_N"/>
    <property type="match status" value="1"/>
</dbReference>
<sequence length="361" mass="39179">MTGNRVAIEIDHVCKRFGHDEHAVLALDSIALKIRENEFFTLLGPSGCGKTTLLRMIAGFEDVSGGDIRLYGESLSGKLPFQRPVNTVFQSYALFPHLTVEQNVAFGLEMRGFKQADIKPIVAEKLELVKLGGFARRRPHQLSGGQQQRVALARALAPSPKVLLLDESLSALDLKLRKEMQVELKRLQRETGITFVFVTHDQEEALTMSDRIAVMSAGKLQQVGSPEDIYDRPANRFVADFIGETSFLQGRVADGLLHFGQAGSLPGQVLDQSHEGAAALAVRPERLQLSTSGSGLAGVVSEVVYRGVDTVYTVQLADGQPCRVRSSNSAGAARLAREGDTVAITALPGAFHRLQEADHVA</sequence>
<dbReference type="STRING" id="332411.VI06_08235"/>
<keyword evidence="10" id="KW-1185">Reference proteome</keyword>
<dbReference type="InterPro" id="IPR003439">
    <property type="entry name" value="ABC_transporter-like_ATP-bd"/>
</dbReference>
<dbReference type="PANTHER" id="PTHR42781:SF4">
    <property type="entry name" value="SPERMIDINE_PUTRESCINE IMPORT ATP-BINDING PROTEIN POTA"/>
    <property type="match status" value="1"/>
</dbReference>
<accession>A0A3G9GNT8</accession>
<protein>
    <recommendedName>
        <fullName evidence="7">Spermidine/putrescine import ATP-binding protein PotA</fullName>
        <ecNumber evidence="7">7.6.2.11</ecNumber>
    </recommendedName>
</protein>
<evidence type="ECO:0000313" key="10">
    <source>
        <dbReference type="Proteomes" id="UP000198290"/>
    </source>
</evidence>
<organism evidence="9 10">
    <name type="scientific">Aquitalea magnusonii</name>
    <dbReference type="NCBI Taxonomy" id="332411"/>
    <lineage>
        <taxon>Bacteria</taxon>
        <taxon>Pseudomonadati</taxon>
        <taxon>Pseudomonadota</taxon>
        <taxon>Betaproteobacteria</taxon>
        <taxon>Neisseriales</taxon>
        <taxon>Chromobacteriaceae</taxon>
        <taxon>Aquitalea</taxon>
    </lineage>
</organism>
<dbReference type="SUPFAM" id="SSF50331">
    <property type="entry name" value="MOP-like"/>
    <property type="match status" value="1"/>
</dbReference>
<dbReference type="Pfam" id="PF00005">
    <property type="entry name" value="ABC_tran"/>
    <property type="match status" value="1"/>
</dbReference>
<keyword evidence="5 7" id="KW-1278">Translocase</keyword>